<dbReference type="NCBIfam" id="TIGR01217">
    <property type="entry name" value="ac_ac_CoA_syn"/>
    <property type="match status" value="1"/>
</dbReference>
<proteinExistence type="inferred from homology"/>
<dbReference type="Pfam" id="PF00501">
    <property type="entry name" value="AMP-binding"/>
    <property type="match status" value="1"/>
</dbReference>
<evidence type="ECO:0000256" key="3">
    <source>
        <dbReference type="ARBA" id="ARBA00022741"/>
    </source>
</evidence>
<keyword evidence="9" id="KW-1185">Reference proteome</keyword>
<evidence type="ECO:0000259" key="5">
    <source>
        <dbReference type="Pfam" id="PF00501"/>
    </source>
</evidence>
<dbReference type="Pfam" id="PF13193">
    <property type="entry name" value="AMP-binding_C"/>
    <property type="match status" value="1"/>
</dbReference>
<protein>
    <submittedName>
        <fullName evidence="8">Acetoacetate--CoA ligase</fullName>
        <ecNumber evidence="8">6.2.1.16</ecNumber>
    </submittedName>
</protein>
<comment type="caution">
    <text evidence="8">The sequence shown here is derived from an EMBL/GenBank/DDBJ whole genome shotgun (WGS) entry which is preliminary data.</text>
</comment>
<dbReference type="NCBIfam" id="NF002937">
    <property type="entry name" value="PRK03584.1"/>
    <property type="match status" value="1"/>
</dbReference>
<organism evidence="8 9">
    <name type="scientific">Amycolatopsis pithecellobii</name>
    <dbReference type="NCBI Taxonomy" id="664692"/>
    <lineage>
        <taxon>Bacteria</taxon>
        <taxon>Bacillati</taxon>
        <taxon>Actinomycetota</taxon>
        <taxon>Actinomycetes</taxon>
        <taxon>Pseudonocardiales</taxon>
        <taxon>Pseudonocardiaceae</taxon>
        <taxon>Amycolatopsis</taxon>
    </lineage>
</organism>
<dbReference type="RefSeq" id="WP_154754674.1">
    <property type="nucleotide sequence ID" value="NZ_WMBA01000001.1"/>
</dbReference>
<feature type="domain" description="AMP-dependent synthetase/ligase" evidence="5">
    <location>
        <begin position="96"/>
        <end position="466"/>
    </location>
</feature>
<dbReference type="GO" id="GO:0005524">
    <property type="term" value="F:ATP binding"/>
    <property type="evidence" value="ECO:0007669"/>
    <property type="project" value="UniProtKB-KW"/>
</dbReference>
<dbReference type="GO" id="GO:0006629">
    <property type="term" value="P:lipid metabolic process"/>
    <property type="evidence" value="ECO:0007669"/>
    <property type="project" value="InterPro"/>
</dbReference>
<dbReference type="SUPFAM" id="SSF56801">
    <property type="entry name" value="Acetyl-CoA synthetase-like"/>
    <property type="match status" value="1"/>
</dbReference>
<evidence type="ECO:0000313" key="8">
    <source>
        <dbReference type="EMBL" id="MTD52405.1"/>
    </source>
</evidence>
<dbReference type="PROSITE" id="PS00455">
    <property type="entry name" value="AMP_BINDING"/>
    <property type="match status" value="1"/>
</dbReference>
<dbReference type="InterPro" id="IPR032387">
    <property type="entry name" value="ACAS_N"/>
</dbReference>
<gene>
    <name evidence="8" type="ORF">GKO32_00155</name>
</gene>
<accession>A0A6N7YHP2</accession>
<evidence type="ECO:0000256" key="4">
    <source>
        <dbReference type="ARBA" id="ARBA00022840"/>
    </source>
</evidence>
<dbReference type="PANTHER" id="PTHR42921:SF1">
    <property type="entry name" value="ACETOACETYL-COA SYNTHETASE"/>
    <property type="match status" value="1"/>
</dbReference>
<dbReference type="InterPro" id="IPR042099">
    <property type="entry name" value="ANL_N_sf"/>
</dbReference>
<reference evidence="8 9" key="1">
    <citation type="submission" date="2019-11" db="EMBL/GenBank/DDBJ databases">
        <title>Draft genome of Amycolatopsis RM579.</title>
        <authorList>
            <person name="Duangmal K."/>
            <person name="Mingma R."/>
        </authorList>
    </citation>
    <scope>NUCLEOTIDE SEQUENCE [LARGE SCALE GENOMIC DNA]</scope>
    <source>
        <strain evidence="8 9">RM579</strain>
    </source>
</reference>
<evidence type="ECO:0000259" key="7">
    <source>
        <dbReference type="Pfam" id="PF16177"/>
    </source>
</evidence>
<dbReference type="InterPro" id="IPR005914">
    <property type="entry name" value="Acac_CoA_synth"/>
</dbReference>
<name>A0A6N7YHP2_9PSEU</name>
<feature type="domain" description="AMP-binding enzyme C-terminal" evidence="6">
    <location>
        <begin position="534"/>
        <end position="608"/>
    </location>
</feature>
<feature type="domain" description="Acetyl-coenzyme A synthetase N-terminal" evidence="7">
    <location>
        <begin position="36"/>
        <end position="92"/>
    </location>
</feature>
<dbReference type="GO" id="GO:0030729">
    <property type="term" value="F:acetoacetate-CoA ligase activity"/>
    <property type="evidence" value="ECO:0007669"/>
    <property type="project" value="UniProtKB-EC"/>
</dbReference>
<dbReference type="PANTHER" id="PTHR42921">
    <property type="entry name" value="ACETOACETYL-COA SYNTHETASE"/>
    <property type="match status" value="1"/>
</dbReference>
<keyword evidence="4" id="KW-0067">ATP-binding</keyword>
<dbReference type="Pfam" id="PF16177">
    <property type="entry name" value="ACAS_N"/>
    <property type="match status" value="1"/>
</dbReference>
<evidence type="ECO:0000259" key="6">
    <source>
        <dbReference type="Pfam" id="PF13193"/>
    </source>
</evidence>
<evidence type="ECO:0000256" key="2">
    <source>
        <dbReference type="ARBA" id="ARBA00022598"/>
    </source>
</evidence>
<evidence type="ECO:0000313" key="9">
    <source>
        <dbReference type="Proteomes" id="UP000440096"/>
    </source>
</evidence>
<dbReference type="Proteomes" id="UP000440096">
    <property type="component" value="Unassembled WGS sequence"/>
</dbReference>
<dbReference type="InterPro" id="IPR045851">
    <property type="entry name" value="AMP-bd_C_sf"/>
</dbReference>
<dbReference type="InterPro" id="IPR025110">
    <property type="entry name" value="AMP-bd_C"/>
</dbReference>
<evidence type="ECO:0000256" key="1">
    <source>
        <dbReference type="ARBA" id="ARBA00006432"/>
    </source>
</evidence>
<dbReference type="EMBL" id="WMBA01000001">
    <property type="protein sequence ID" value="MTD52405.1"/>
    <property type="molecule type" value="Genomic_DNA"/>
</dbReference>
<keyword evidence="3" id="KW-0547">Nucleotide-binding</keyword>
<dbReference type="Gene3D" id="3.40.50.12780">
    <property type="entry name" value="N-terminal domain of ligase-like"/>
    <property type="match status" value="1"/>
</dbReference>
<dbReference type="Gene3D" id="3.30.300.30">
    <property type="match status" value="1"/>
</dbReference>
<dbReference type="AlphaFoldDB" id="A0A6N7YHP2"/>
<dbReference type="EC" id="6.2.1.16" evidence="8"/>
<dbReference type="InterPro" id="IPR020845">
    <property type="entry name" value="AMP-binding_CS"/>
</dbReference>
<dbReference type="InterPro" id="IPR000873">
    <property type="entry name" value="AMP-dep_synth/lig_dom"/>
</dbReference>
<dbReference type="OrthoDB" id="9803968at2"/>
<sequence>MTRPIWVPDESDLTSARITAFARDVAARHDVIVDRYAALHAWSIESLEEFWAQIWDFFDVLADGDHGQVLAGDAMPGARWFPQVRLNYAEHALRGAGDGLAVIAVDEDGATTTRTWEELRAEVGAFADWLRRSDVAPGDHVVGYLPNGIHALVAFLACASIGAVWSVCGQDYAAPGAAARFAQLEPVVLVAADGYRWNGRVHERRDQVAALRKALPSLRHTVTVSLLGLAPVPGAAVTDWSEATARPADLRFERVEFAAPLWVLFSSGTTGVPKGIVHGHGGVLLDHLKLLGLHLDLRAGDRFLWYTTTNWMMWNMQVSGLLLGATIVLYDGGATYPDPGRLWALAAEHHVAVLGVSPGYLRAAAKAGLHPGHRLDLSALRELGSTGEPLPAAAYHWVRDHIGPVVQVASTTGGTDVVSGFAGSAPTTPVWPGEISAPLLGVALEAWNADGEPVTDEVGELVITRPMPSMPIHFVNDPGGERYHDTYFSTYPGVWRHGDWVTRTGRGTIVVSGRSDSTLNRHGVRLGSADIYAVVEALPEVREAMVVGAELDGGDYWMPLFVVLEPGVDLDNALRDRITTAIRTQASPRHVPDEILTVPAIPHTRTGKKLEVPVKRLLQGMPIDRVTGREAVDDPDLLASFSRYAPSTRPVGSP</sequence>
<keyword evidence="2 8" id="KW-0436">Ligase</keyword>
<comment type="similarity">
    <text evidence="1">Belongs to the ATP-dependent AMP-binding enzyme family.</text>
</comment>